<feature type="compositionally biased region" description="Polar residues" evidence="1">
    <location>
        <begin position="1"/>
        <end position="26"/>
    </location>
</feature>
<keyword evidence="4" id="KW-1185">Reference proteome</keyword>
<comment type="caution">
    <text evidence="3">The sequence shown here is derived from an EMBL/GenBank/DDBJ whole genome shotgun (WGS) entry which is preliminary data.</text>
</comment>
<dbReference type="Gene3D" id="1.20.58.120">
    <property type="entry name" value="BAG domain"/>
    <property type="match status" value="1"/>
</dbReference>
<organism evidence="3 4">
    <name type="scientific">Photinus pyralis</name>
    <name type="common">Common eastern firefly</name>
    <name type="synonym">Lampyris pyralis</name>
    <dbReference type="NCBI Taxonomy" id="7054"/>
    <lineage>
        <taxon>Eukaryota</taxon>
        <taxon>Metazoa</taxon>
        <taxon>Ecdysozoa</taxon>
        <taxon>Arthropoda</taxon>
        <taxon>Hexapoda</taxon>
        <taxon>Insecta</taxon>
        <taxon>Pterygota</taxon>
        <taxon>Neoptera</taxon>
        <taxon>Endopterygota</taxon>
        <taxon>Coleoptera</taxon>
        <taxon>Polyphaga</taxon>
        <taxon>Elateriformia</taxon>
        <taxon>Elateroidea</taxon>
        <taxon>Lampyridae</taxon>
        <taxon>Lampyrinae</taxon>
        <taxon>Photinus</taxon>
    </lineage>
</organism>
<accession>A0A5N4A8K3</accession>
<gene>
    <name evidence="3" type="ORF">PPYR_13270</name>
</gene>
<dbReference type="EMBL" id="VVIM01000009">
    <property type="protein sequence ID" value="KAB0793650.1"/>
    <property type="molecule type" value="Genomic_DNA"/>
</dbReference>
<dbReference type="GO" id="GO:0051087">
    <property type="term" value="F:protein-folding chaperone binding"/>
    <property type="evidence" value="ECO:0007669"/>
    <property type="project" value="InterPro"/>
</dbReference>
<reference evidence="3 4" key="1">
    <citation type="journal article" date="2018" name="Elife">
        <title>Firefly genomes illuminate parallel origins of bioluminescence in beetles.</title>
        <authorList>
            <person name="Fallon T.R."/>
            <person name="Lower S.E."/>
            <person name="Chang C.H."/>
            <person name="Bessho-Uehara M."/>
            <person name="Martin G.J."/>
            <person name="Bewick A.J."/>
            <person name="Behringer M."/>
            <person name="Debat H.J."/>
            <person name="Wong I."/>
            <person name="Day J.C."/>
            <person name="Suvorov A."/>
            <person name="Silva C.J."/>
            <person name="Stanger-Hall K.F."/>
            <person name="Hall D.W."/>
            <person name="Schmitz R.J."/>
            <person name="Nelson D.R."/>
            <person name="Lewis S.M."/>
            <person name="Shigenobu S."/>
            <person name="Bybee S.M."/>
            <person name="Larracuente A.M."/>
            <person name="Oba Y."/>
            <person name="Weng J.K."/>
        </authorList>
    </citation>
    <scope>NUCLEOTIDE SEQUENCE [LARGE SCALE GENOMIC DNA]</scope>
    <source>
        <strain evidence="3">1611_PpyrPB1</strain>
        <tissue evidence="3">Whole body</tissue>
    </source>
</reference>
<dbReference type="Pfam" id="PF02179">
    <property type="entry name" value="BAG"/>
    <property type="match status" value="1"/>
</dbReference>
<evidence type="ECO:0000259" key="2">
    <source>
        <dbReference type="Pfam" id="PF02179"/>
    </source>
</evidence>
<proteinExistence type="predicted"/>
<dbReference type="Proteomes" id="UP000327044">
    <property type="component" value="Unassembled WGS sequence"/>
</dbReference>
<dbReference type="SUPFAM" id="SSF63491">
    <property type="entry name" value="BAG domain"/>
    <property type="match status" value="1"/>
</dbReference>
<evidence type="ECO:0000313" key="4">
    <source>
        <dbReference type="Proteomes" id="UP000327044"/>
    </source>
</evidence>
<sequence>MGGKNSKSQLQRNKSISKIGRSSQRGLFQKSKLKLNQIQRRLDDDNRDQIQGELNAVEEELGSISEVVKDKHREKYEEILQQVRETRRKFDEKFKVPVKEVQVCEALPEVVQVHVPDPEVVEVPQTEVVAPPESPKITSGVPMLPAEVVEMRQTESVTSATPPGSPKIKFGVQVMPVAPPRISQEMLKNTLPTSPIAKEEFAEIRASYVNSTRSKTIFRSASIVEENGVVRNVQEISVEQTTSSNTIDNVRHLVDELENSMRYFHGTKGDFEYDQIHDRLVQNLVKLDNFDTDDNPVLKQEKKILIQRIQELLGILDRLGRPLPNQPMANEDNMILSTAT</sequence>
<dbReference type="AlphaFoldDB" id="A0A5N4A8K3"/>
<dbReference type="InterPro" id="IPR036533">
    <property type="entry name" value="BAG_dom_sf"/>
</dbReference>
<protein>
    <recommendedName>
        <fullName evidence="2">BAG domain-containing protein</fullName>
    </recommendedName>
</protein>
<dbReference type="InterPro" id="IPR003103">
    <property type="entry name" value="BAG_domain"/>
</dbReference>
<dbReference type="InParanoid" id="A0A5N4A8K3"/>
<name>A0A5N4A8K3_PHOPY</name>
<dbReference type="OrthoDB" id="333905at2759"/>
<feature type="region of interest" description="Disordered" evidence="1">
    <location>
        <begin position="1"/>
        <end position="30"/>
    </location>
</feature>
<evidence type="ECO:0000256" key="1">
    <source>
        <dbReference type="SAM" id="MobiDB-lite"/>
    </source>
</evidence>
<feature type="domain" description="BAG" evidence="2">
    <location>
        <begin position="247"/>
        <end position="318"/>
    </location>
</feature>
<evidence type="ECO:0000313" key="3">
    <source>
        <dbReference type="EMBL" id="KAB0793650.1"/>
    </source>
</evidence>